<accession>A0ACB8DX22</accession>
<proteinExistence type="predicted"/>
<evidence type="ECO:0000313" key="2">
    <source>
        <dbReference type="Proteomes" id="UP000821865"/>
    </source>
</evidence>
<sequence length="471" mass="54494">MQIPIKVSDKVRQRRRQHSAESTRHVFTKRGHLTIPLLTHTYQMPHACPECSMSSALHGHARKHELAVHNHQYPLHCPHCSKGCPSMNVLRNHVSDKVRQRRRQHSAESTRHVFTKRGHLTIPLLTHTYQMPHACPECSMSSALHGHARKHELAVHNHQYPLHCPHCSKGCPSMNVLRNHVRARHRDEDDGEENGVSSEGKITPGRKDCGRRFTQVSNKVRHRRRQHLAESTRRHVFSECGKALTKRGHLTIPLLTHTVQMPHACPECGIRGFNKRRNFSRHLLLHKGERPHVYTDCGRRFTQVSNVTKHEKIHTGERPFVCHVYDRGFNKRRNFSRHLLVHTGERPHVYPDCGRRFTQVSNKVRHRRWQTSAESTRRHVFSKCGKAFTKRGYLTIPLLTHTGQMSHACPECGIRSALHGHARKHELAVHNHQYPLHCPHCSKGCPSMNVLRNHVRARHRDEDNGEENGDQ</sequence>
<dbReference type="EMBL" id="CM023470">
    <property type="protein sequence ID" value="KAH7979067.1"/>
    <property type="molecule type" value="Genomic_DNA"/>
</dbReference>
<name>A0ACB8DX22_DERSI</name>
<organism evidence="1 2">
    <name type="scientific">Dermacentor silvarum</name>
    <name type="common">Tick</name>
    <dbReference type="NCBI Taxonomy" id="543639"/>
    <lineage>
        <taxon>Eukaryota</taxon>
        <taxon>Metazoa</taxon>
        <taxon>Ecdysozoa</taxon>
        <taxon>Arthropoda</taxon>
        <taxon>Chelicerata</taxon>
        <taxon>Arachnida</taxon>
        <taxon>Acari</taxon>
        <taxon>Parasitiformes</taxon>
        <taxon>Ixodida</taxon>
        <taxon>Ixodoidea</taxon>
        <taxon>Ixodidae</taxon>
        <taxon>Rhipicephalinae</taxon>
        <taxon>Dermacentor</taxon>
    </lineage>
</organism>
<evidence type="ECO:0000313" key="1">
    <source>
        <dbReference type="EMBL" id="KAH7979067.1"/>
    </source>
</evidence>
<keyword evidence="2" id="KW-1185">Reference proteome</keyword>
<protein>
    <submittedName>
        <fullName evidence="1">Uncharacterized protein</fullName>
    </submittedName>
</protein>
<reference evidence="1" key="1">
    <citation type="submission" date="2020-05" db="EMBL/GenBank/DDBJ databases">
        <title>Large-scale comparative analyses of tick genomes elucidate their genetic diversity and vector capacities.</title>
        <authorList>
            <person name="Jia N."/>
            <person name="Wang J."/>
            <person name="Shi W."/>
            <person name="Du L."/>
            <person name="Sun Y."/>
            <person name="Zhan W."/>
            <person name="Jiang J."/>
            <person name="Wang Q."/>
            <person name="Zhang B."/>
            <person name="Ji P."/>
            <person name="Sakyi L.B."/>
            <person name="Cui X."/>
            <person name="Yuan T."/>
            <person name="Jiang B."/>
            <person name="Yang W."/>
            <person name="Lam T.T.-Y."/>
            <person name="Chang Q."/>
            <person name="Ding S."/>
            <person name="Wang X."/>
            <person name="Zhu J."/>
            <person name="Ruan X."/>
            <person name="Zhao L."/>
            <person name="Wei J."/>
            <person name="Que T."/>
            <person name="Du C."/>
            <person name="Cheng J."/>
            <person name="Dai P."/>
            <person name="Han X."/>
            <person name="Huang E."/>
            <person name="Gao Y."/>
            <person name="Liu J."/>
            <person name="Shao H."/>
            <person name="Ye R."/>
            <person name="Li L."/>
            <person name="Wei W."/>
            <person name="Wang X."/>
            <person name="Wang C."/>
            <person name="Yang T."/>
            <person name="Huo Q."/>
            <person name="Li W."/>
            <person name="Guo W."/>
            <person name="Chen H."/>
            <person name="Zhou L."/>
            <person name="Ni X."/>
            <person name="Tian J."/>
            <person name="Zhou Y."/>
            <person name="Sheng Y."/>
            <person name="Liu T."/>
            <person name="Pan Y."/>
            <person name="Xia L."/>
            <person name="Li J."/>
            <person name="Zhao F."/>
            <person name="Cao W."/>
        </authorList>
    </citation>
    <scope>NUCLEOTIDE SEQUENCE</scope>
    <source>
        <strain evidence="1">Dsil-2018</strain>
    </source>
</reference>
<dbReference type="Proteomes" id="UP000821865">
    <property type="component" value="Chromosome 1"/>
</dbReference>
<comment type="caution">
    <text evidence="1">The sequence shown here is derived from an EMBL/GenBank/DDBJ whole genome shotgun (WGS) entry which is preliminary data.</text>
</comment>
<gene>
    <name evidence="1" type="ORF">HPB49_007964</name>
</gene>